<dbReference type="PROSITE" id="PS50011">
    <property type="entry name" value="PROTEIN_KINASE_DOM"/>
    <property type="match status" value="1"/>
</dbReference>
<feature type="compositionally biased region" description="Basic and acidic residues" evidence="11">
    <location>
        <begin position="98"/>
        <end position="129"/>
    </location>
</feature>
<dbReference type="OrthoDB" id="1732493at2759"/>
<name>A0A4D9D0R9_9STRA</name>
<evidence type="ECO:0000256" key="5">
    <source>
        <dbReference type="ARBA" id="ARBA00022777"/>
    </source>
</evidence>
<evidence type="ECO:0000256" key="3">
    <source>
        <dbReference type="ARBA" id="ARBA00022679"/>
    </source>
</evidence>
<feature type="compositionally biased region" description="Basic and acidic residues" evidence="11">
    <location>
        <begin position="137"/>
        <end position="174"/>
    </location>
</feature>
<accession>A0A4D9D0R9</accession>
<dbReference type="PANTHER" id="PTHR24056">
    <property type="entry name" value="CELL DIVISION PROTEIN KINASE"/>
    <property type="match status" value="1"/>
</dbReference>
<evidence type="ECO:0000256" key="6">
    <source>
        <dbReference type="ARBA" id="ARBA00022840"/>
    </source>
</evidence>
<dbReference type="PROSITE" id="PS00108">
    <property type="entry name" value="PROTEIN_KINASE_ST"/>
    <property type="match status" value="1"/>
</dbReference>
<dbReference type="AlphaFoldDB" id="A0A4D9D0R9"/>
<feature type="domain" description="Protein kinase" evidence="12">
    <location>
        <begin position="384"/>
        <end position="679"/>
    </location>
</feature>
<dbReference type="InterPro" id="IPR008271">
    <property type="entry name" value="Ser/Thr_kinase_AS"/>
</dbReference>
<feature type="compositionally biased region" description="Pro residues" evidence="11">
    <location>
        <begin position="228"/>
        <end position="237"/>
    </location>
</feature>
<evidence type="ECO:0000259" key="12">
    <source>
        <dbReference type="PROSITE" id="PS50011"/>
    </source>
</evidence>
<evidence type="ECO:0000256" key="1">
    <source>
        <dbReference type="ARBA" id="ARBA00006485"/>
    </source>
</evidence>
<keyword evidence="5" id="KW-0418">Kinase</keyword>
<comment type="similarity">
    <text evidence="1">Belongs to the protein kinase superfamily. CMGC Ser/Thr protein kinase family. CDC2/CDKX subfamily.</text>
</comment>
<evidence type="ECO:0000256" key="2">
    <source>
        <dbReference type="ARBA" id="ARBA00022527"/>
    </source>
</evidence>
<dbReference type="Gene3D" id="3.30.200.20">
    <property type="entry name" value="Phosphorylase Kinase, domain 1"/>
    <property type="match status" value="1"/>
</dbReference>
<dbReference type="Pfam" id="PF00069">
    <property type="entry name" value="Pkinase"/>
    <property type="match status" value="1"/>
</dbReference>
<dbReference type="GO" id="GO:0004674">
    <property type="term" value="F:protein serine/threonine kinase activity"/>
    <property type="evidence" value="ECO:0007669"/>
    <property type="project" value="UniProtKB-KW"/>
</dbReference>
<feature type="compositionally biased region" description="Basic and acidic residues" evidence="11">
    <location>
        <begin position="7"/>
        <end position="23"/>
    </location>
</feature>
<keyword evidence="6" id="KW-0067">ATP-binding</keyword>
<dbReference type="SMART" id="SM00220">
    <property type="entry name" value="S_TKc"/>
    <property type="match status" value="1"/>
</dbReference>
<reference evidence="13 14" key="1">
    <citation type="submission" date="2019-01" db="EMBL/GenBank/DDBJ databases">
        <title>Nuclear Genome Assembly of the Microalgal Biofuel strain Nannochloropsis salina CCMP1776.</title>
        <authorList>
            <person name="Hovde B."/>
        </authorList>
    </citation>
    <scope>NUCLEOTIDE SEQUENCE [LARGE SCALE GENOMIC DNA]</scope>
    <source>
        <strain evidence="13 14">CCMP1776</strain>
    </source>
</reference>
<keyword evidence="14" id="KW-1185">Reference proteome</keyword>
<dbReference type="InterPro" id="IPR011009">
    <property type="entry name" value="Kinase-like_dom_sf"/>
</dbReference>
<sequence length="700" mass="78127">MYRVDKKHMEEREGGLQDGDRQDFVAKEKALRAALLLQKQKKEECEMSAQRREKEGPDISERSRLERHALEKHPTPEDAEAILSHEKDGKALQSTLIQKKDRKETYSTDLGEERMQGEADQGEVKENVRLRPGGGRMTERKEESQWSEDGEHERSEKRAVRVSGAEERGRGRWSDDDDDDEEDADRSGRGARSPRDGAKGAERSDMDAEDEQAPARGAEGGSRRMPQTSPPPSPATSPSPSTSPGAQARRSRQQASPKISPKRKCVEPSEGQEENGKGETPLVSEGGGRKRGRWDDSSEEEEGGEEEGGEEGSEDVAAEGREGEGLQAKTGDGSVEHYERVGMIAQVGREGGREGGGERREGGMTLRLSLHMRISDSWPSSMLFVLGLGYIQGTYGVVFKAKNSRTKEMVALKQVKLHTGTARKEGFSVNALREINILLALRHPNIVGVREMVVGSSLDKVYMVMDYFDNDLKHVLDTVPHLLSEGDKKWLMRQLLEGIAYMHDRWYLHRDLKTSNILITRQRGHLAIADLGLARTYGSPLRPYTPVVVTPGYRCPELLLGVKTYSTAVDIWSIGCIMGEVLTGKPLFRADTDIAQLEAIFKILGTPTEARWPGWSSLPNVASMMLKFQKTPHNNLRAHLYQTHQSTYSAACYDLLENLLHLDPAQRLSASAALKHEWFRETPAMTSPELFPDLPARKHH</sequence>
<evidence type="ECO:0000256" key="9">
    <source>
        <dbReference type="ARBA" id="ARBA00041902"/>
    </source>
</evidence>
<feature type="region of interest" description="Disordered" evidence="11">
    <location>
        <begin position="1"/>
        <end position="23"/>
    </location>
</feature>
<dbReference type="GO" id="GO:0007346">
    <property type="term" value="P:regulation of mitotic cell cycle"/>
    <property type="evidence" value="ECO:0007669"/>
    <property type="project" value="TreeGrafter"/>
</dbReference>
<comment type="subunit">
    <text evidence="7">May form a complex composed of at least the catalytic subunit CRK2 and a cyclin.</text>
</comment>
<feature type="compositionally biased region" description="Basic and acidic residues" evidence="11">
    <location>
        <begin position="40"/>
        <end position="76"/>
    </location>
</feature>
<dbReference type="GO" id="GO:0005634">
    <property type="term" value="C:nucleus"/>
    <property type="evidence" value="ECO:0007669"/>
    <property type="project" value="TreeGrafter"/>
</dbReference>
<keyword evidence="4" id="KW-0547">Nucleotide-binding</keyword>
<keyword evidence="3" id="KW-0808">Transferase</keyword>
<protein>
    <recommendedName>
        <fullName evidence="8">Cyclin-dependent kinase 2 homolog</fullName>
    </recommendedName>
    <alternativeName>
        <fullName evidence="9">Cell division control protein 2 homolog</fullName>
    </alternativeName>
    <alternativeName>
        <fullName evidence="10">cdc2-related kinase 2</fullName>
    </alternativeName>
</protein>
<feature type="region of interest" description="Disordered" evidence="11">
    <location>
        <begin position="39"/>
        <end position="336"/>
    </location>
</feature>
<feature type="compositionally biased region" description="Basic and acidic residues" evidence="11">
    <location>
        <begin position="185"/>
        <end position="206"/>
    </location>
</feature>
<proteinExistence type="inferred from homology"/>
<dbReference type="PANTHER" id="PTHR24056:SF107">
    <property type="entry name" value="CYCLIN-DEPENDENT KINASE 11A-RELATED"/>
    <property type="match status" value="1"/>
</dbReference>
<dbReference type="Gene3D" id="1.10.510.10">
    <property type="entry name" value="Transferase(Phosphotransferase) domain 1"/>
    <property type="match status" value="1"/>
</dbReference>
<evidence type="ECO:0000256" key="8">
    <source>
        <dbReference type="ARBA" id="ARBA00039612"/>
    </source>
</evidence>
<feature type="compositionally biased region" description="Acidic residues" evidence="11">
    <location>
        <begin position="297"/>
        <end position="317"/>
    </location>
</feature>
<comment type="caution">
    <text evidence="13">The sequence shown here is derived from an EMBL/GenBank/DDBJ whole genome shotgun (WGS) entry which is preliminary data.</text>
</comment>
<evidence type="ECO:0000256" key="10">
    <source>
        <dbReference type="ARBA" id="ARBA00042858"/>
    </source>
</evidence>
<dbReference type="InterPro" id="IPR000719">
    <property type="entry name" value="Prot_kinase_dom"/>
</dbReference>
<dbReference type="SUPFAM" id="SSF56112">
    <property type="entry name" value="Protein kinase-like (PK-like)"/>
    <property type="match status" value="1"/>
</dbReference>
<dbReference type="FunFam" id="1.10.510.10:FF:000624">
    <property type="entry name" value="Mitogen-activated protein kinase"/>
    <property type="match status" value="1"/>
</dbReference>
<evidence type="ECO:0000256" key="11">
    <source>
        <dbReference type="SAM" id="MobiDB-lite"/>
    </source>
</evidence>
<evidence type="ECO:0000256" key="7">
    <source>
        <dbReference type="ARBA" id="ARBA00038543"/>
    </source>
</evidence>
<dbReference type="EMBL" id="SDOX01000017">
    <property type="protein sequence ID" value="TFJ84956.1"/>
    <property type="molecule type" value="Genomic_DNA"/>
</dbReference>
<gene>
    <name evidence="13" type="ORF">NSK_003984</name>
</gene>
<feature type="compositionally biased region" description="Acidic residues" evidence="11">
    <location>
        <begin position="175"/>
        <end position="184"/>
    </location>
</feature>
<evidence type="ECO:0000256" key="4">
    <source>
        <dbReference type="ARBA" id="ARBA00022741"/>
    </source>
</evidence>
<evidence type="ECO:0000313" key="13">
    <source>
        <dbReference type="EMBL" id="TFJ84956.1"/>
    </source>
</evidence>
<dbReference type="InterPro" id="IPR050108">
    <property type="entry name" value="CDK"/>
</dbReference>
<organism evidence="13 14">
    <name type="scientific">Nannochloropsis salina CCMP1776</name>
    <dbReference type="NCBI Taxonomy" id="1027361"/>
    <lineage>
        <taxon>Eukaryota</taxon>
        <taxon>Sar</taxon>
        <taxon>Stramenopiles</taxon>
        <taxon>Ochrophyta</taxon>
        <taxon>Eustigmatophyceae</taxon>
        <taxon>Eustigmatales</taxon>
        <taxon>Monodopsidaceae</taxon>
        <taxon>Microchloropsis</taxon>
        <taxon>Microchloropsis salina</taxon>
    </lineage>
</organism>
<dbReference type="Proteomes" id="UP000355283">
    <property type="component" value="Unassembled WGS sequence"/>
</dbReference>
<evidence type="ECO:0000313" key="14">
    <source>
        <dbReference type="Proteomes" id="UP000355283"/>
    </source>
</evidence>
<keyword evidence="2" id="KW-0723">Serine/threonine-protein kinase</keyword>
<dbReference type="GO" id="GO:0005524">
    <property type="term" value="F:ATP binding"/>
    <property type="evidence" value="ECO:0007669"/>
    <property type="project" value="UniProtKB-KW"/>
</dbReference>